<evidence type="ECO:0000256" key="1">
    <source>
        <dbReference type="SAM" id="MobiDB-lite"/>
    </source>
</evidence>
<feature type="compositionally biased region" description="Low complexity" evidence="1">
    <location>
        <begin position="211"/>
        <end position="221"/>
    </location>
</feature>
<name>A0AAN8MDY1_9TELE</name>
<evidence type="ECO:0000259" key="2">
    <source>
        <dbReference type="Pfam" id="PF20960"/>
    </source>
</evidence>
<evidence type="ECO:0000313" key="4">
    <source>
        <dbReference type="Proteomes" id="UP001356427"/>
    </source>
</evidence>
<feature type="compositionally biased region" description="Polar residues" evidence="1">
    <location>
        <begin position="63"/>
        <end position="123"/>
    </location>
</feature>
<sequence length="346" mass="37617">MGCGGSRSDTIIEPRYHESWTRETESTWLTNTDAEAALSTINSKGLEGIQKEKRMMVTTGTQCGKQTLTSSGPNHQTLTSSGPNHQTLTNSGPNHQNLTSSRPNHQTLTRSGPNHQTLTSSGPSHRWSCHDVGLTQTKKESRRRASKEGRQLAVTEAQAGQQTDTQNMEMDEGLSPAPATTAGEAMVSSGDRQEVGASPRVATPSQRASSGETGRAAAMAAGRREESVGDVEPWAATVPLIRHDMKTQPPLSDAYLHWMPAKRRKTHQGEGPQMSLSEAVSRAARAAGVIPVSSPDSLQGELEEPELQEAYQEQVRSDIKERVRDDQDFSSQHFPNTHRAFSLDDS</sequence>
<evidence type="ECO:0000313" key="3">
    <source>
        <dbReference type="EMBL" id="KAK6328019.1"/>
    </source>
</evidence>
<feature type="compositionally biased region" description="Basic and acidic residues" evidence="1">
    <location>
        <begin position="315"/>
        <end position="327"/>
    </location>
</feature>
<proteinExistence type="predicted"/>
<accession>A0AAN8MDY1</accession>
<reference evidence="3 4" key="1">
    <citation type="submission" date="2021-04" db="EMBL/GenBank/DDBJ databases">
        <authorList>
            <person name="De Guttry C."/>
            <person name="Zahm M."/>
            <person name="Klopp C."/>
            <person name="Cabau C."/>
            <person name="Louis A."/>
            <person name="Berthelot C."/>
            <person name="Parey E."/>
            <person name="Roest Crollius H."/>
            <person name="Montfort J."/>
            <person name="Robinson-Rechavi M."/>
            <person name="Bucao C."/>
            <person name="Bouchez O."/>
            <person name="Gislard M."/>
            <person name="Lluch J."/>
            <person name="Milhes M."/>
            <person name="Lampietro C."/>
            <person name="Lopez Roques C."/>
            <person name="Donnadieu C."/>
            <person name="Braasch I."/>
            <person name="Desvignes T."/>
            <person name="Postlethwait J."/>
            <person name="Bobe J."/>
            <person name="Wedekind C."/>
            <person name="Guiguen Y."/>
        </authorList>
    </citation>
    <scope>NUCLEOTIDE SEQUENCE [LARGE SCALE GENOMIC DNA]</scope>
    <source>
        <strain evidence="3">Cs_M1</strain>
        <tissue evidence="3">Blood</tissue>
    </source>
</reference>
<dbReference type="AlphaFoldDB" id="A0AAN8MDY1"/>
<dbReference type="EMBL" id="JAGTTL010000002">
    <property type="protein sequence ID" value="KAK6328019.1"/>
    <property type="molecule type" value="Genomic_DNA"/>
</dbReference>
<dbReference type="Pfam" id="PF06989">
    <property type="entry name" value="BAALC_N"/>
    <property type="match status" value="1"/>
</dbReference>
<organism evidence="3 4">
    <name type="scientific">Coregonus suidteri</name>
    <dbReference type="NCBI Taxonomy" id="861788"/>
    <lineage>
        <taxon>Eukaryota</taxon>
        <taxon>Metazoa</taxon>
        <taxon>Chordata</taxon>
        <taxon>Craniata</taxon>
        <taxon>Vertebrata</taxon>
        <taxon>Euteleostomi</taxon>
        <taxon>Actinopterygii</taxon>
        <taxon>Neopterygii</taxon>
        <taxon>Teleostei</taxon>
        <taxon>Protacanthopterygii</taxon>
        <taxon>Salmoniformes</taxon>
        <taxon>Salmonidae</taxon>
        <taxon>Coregoninae</taxon>
        <taxon>Coregonus</taxon>
    </lineage>
</organism>
<keyword evidence="4" id="KW-1185">Reference proteome</keyword>
<dbReference type="GO" id="GO:0005737">
    <property type="term" value="C:cytoplasm"/>
    <property type="evidence" value="ECO:0007669"/>
    <property type="project" value="InterPro"/>
</dbReference>
<protein>
    <recommendedName>
        <fullName evidence="2">Bag6 BAG-similar domain-containing protein</fullName>
    </recommendedName>
</protein>
<dbReference type="Pfam" id="PF20960">
    <property type="entry name" value="Bag6_BAGS"/>
    <property type="match status" value="1"/>
</dbReference>
<dbReference type="InterPro" id="IPR009728">
    <property type="entry name" value="BAALC"/>
</dbReference>
<dbReference type="PANTHER" id="PTHR14731">
    <property type="entry name" value="BRAIN AND ACUTE LEUKEMIA CYTOPLASMIC PROTEIN"/>
    <property type="match status" value="1"/>
</dbReference>
<dbReference type="InterPro" id="IPR048926">
    <property type="entry name" value="Bag6_BAGS"/>
</dbReference>
<dbReference type="Proteomes" id="UP001356427">
    <property type="component" value="Unassembled WGS sequence"/>
</dbReference>
<feature type="compositionally biased region" description="Polar residues" evidence="1">
    <location>
        <begin position="158"/>
        <end position="168"/>
    </location>
</feature>
<gene>
    <name evidence="3" type="ORF">J4Q44_G00036650</name>
</gene>
<feature type="region of interest" description="Disordered" evidence="1">
    <location>
        <begin position="63"/>
        <end position="230"/>
    </location>
</feature>
<feature type="region of interest" description="Disordered" evidence="1">
    <location>
        <begin position="290"/>
        <end position="346"/>
    </location>
</feature>
<feature type="domain" description="Bag6 BAG-similar" evidence="2">
    <location>
        <begin position="272"/>
        <end position="324"/>
    </location>
</feature>
<dbReference type="PANTHER" id="PTHR14731:SF0">
    <property type="entry name" value="BRAIN AND ACUTE LEUKEMIA CYTOPLASMIC PROTEIN"/>
    <property type="match status" value="1"/>
</dbReference>
<comment type="caution">
    <text evidence="3">The sequence shown here is derived from an EMBL/GenBank/DDBJ whole genome shotgun (WGS) entry which is preliminary data.</text>
</comment>